<dbReference type="AlphaFoldDB" id="A0A165P418"/>
<name>A0A165P418_9BACL</name>
<gene>
    <name evidence="2" type="ORF">AWM68_01175</name>
</gene>
<evidence type="ECO:0000313" key="3">
    <source>
        <dbReference type="Proteomes" id="UP000076567"/>
    </source>
</evidence>
<evidence type="ECO:0000313" key="2">
    <source>
        <dbReference type="EMBL" id="KZE68910.1"/>
    </source>
</evidence>
<accession>A0A165P418</accession>
<feature type="transmembrane region" description="Helical" evidence="1">
    <location>
        <begin position="47"/>
        <end position="72"/>
    </location>
</feature>
<reference evidence="3" key="1">
    <citation type="submission" date="2016-01" db="EMBL/GenBank/DDBJ databases">
        <title>Draft genome of Chromobacterium sp. F49.</title>
        <authorList>
            <person name="Hong K.W."/>
        </authorList>
    </citation>
    <scope>NUCLEOTIDE SEQUENCE [LARGE SCALE GENOMIC DNA]</scope>
    <source>
        <strain evidence="3">P7IIIA</strain>
    </source>
</reference>
<organism evidence="2 3">
    <name type="scientific">Fictibacillus phosphorivorans</name>
    <dbReference type="NCBI Taxonomy" id="1221500"/>
    <lineage>
        <taxon>Bacteria</taxon>
        <taxon>Bacillati</taxon>
        <taxon>Bacillota</taxon>
        <taxon>Bacilli</taxon>
        <taxon>Bacillales</taxon>
        <taxon>Fictibacillaceae</taxon>
        <taxon>Fictibacillus</taxon>
    </lineage>
</organism>
<sequence>MNKIANHSYVLFFFISSLKEVYETKERLGDDKVTLKRKRKRKAYGEYYSWLDFLCDVLLFIPEILVGLIRLLGRGIFRLFDGI</sequence>
<keyword evidence="1" id="KW-0472">Membrane</keyword>
<keyword evidence="1" id="KW-0812">Transmembrane</keyword>
<protein>
    <submittedName>
        <fullName evidence="2">Uncharacterized protein</fullName>
    </submittedName>
</protein>
<proteinExistence type="predicted"/>
<keyword evidence="1" id="KW-1133">Transmembrane helix</keyword>
<comment type="caution">
    <text evidence="2">The sequence shown here is derived from an EMBL/GenBank/DDBJ whole genome shotgun (WGS) entry which is preliminary data.</text>
</comment>
<keyword evidence="3" id="KW-1185">Reference proteome</keyword>
<dbReference type="EMBL" id="LRFC01000001">
    <property type="protein sequence ID" value="KZE68910.1"/>
    <property type="molecule type" value="Genomic_DNA"/>
</dbReference>
<evidence type="ECO:0000256" key="1">
    <source>
        <dbReference type="SAM" id="Phobius"/>
    </source>
</evidence>
<dbReference type="Proteomes" id="UP000076567">
    <property type="component" value="Unassembled WGS sequence"/>
</dbReference>